<keyword evidence="1" id="KW-0472">Membrane</keyword>
<feature type="transmembrane region" description="Helical" evidence="1">
    <location>
        <begin position="495"/>
        <end position="515"/>
    </location>
</feature>
<reference evidence="2 3" key="1">
    <citation type="submission" date="2016-03" db="EMBL/GenBank/DDBJ databases">
        <authorList>
            <person name="Ploux O."/>
        </authorList>
    </citation>
    <scope>NUCLEOTIDE SEQUENCE [LARGE SCALE GENOMIC DNA]</scope>
    <source>
        <strain evidence="2 3">UAMH 11012</strain>
    </source>
</reference>
<proteinExistence type="predicted"/>
<keyword evidence="1" id="KW-0812">Transmembrane</keyword>
<keyword evidence="3" id="KW-1185">Reference proteome</keyword>
<dbReference type="Proteomes" id="UP000184330">
    <property type="component" value="Unassembled WGS sequence"/>
</dbReference>
<feature type="transmembrane region" description="Helical" evidence="1">
    <location>
        <begin position="224"/>
        <end position="241"/>
    </location>
</feature>
<name>A0A1L7WTF6_9HELO</name>
<accession>A0A1L7WTF6</accession>
<keyword evidence="1" id="KW-1133">Transmembrane helix</keyword>
<evidence type="ECO:0000313" key="2">
    <source>
        <dbReference type="EMBL" id="CZR56068.1"/>
    </source>
</evidence>
<feature type="transmembrane region" description="Helical" evidence="1">
    <location>
        <begin position="283"/>
        <end position="306"/>
    </location>
</feature>
<gene>
    <name evidence="2" type="ORF">PAC_05956</name>
</gene>
<sequence>MELRSPSPSTLSSIDLCTAKLEDYQSQNASVEYLVQIPETTCQDDQRRPVKGILQKVKEHISVAPIFARLKTTPHNAGLGIVHRLVESIKPQPKLDFDGYQQQFPPKSFPSPKQTWYNIPTKDDGSHSWPFSETWPPEFFVDLRCHVPLFGTMFLAVTLPILLVQCFAYPATQQIGNRPGYDCMHSGEFSLKGIDVTFGQLTYAEAKAIDLFWNMLVGRGLQSFLIFISCKVFYSVLMFMAERHPVNYELFMAMSMTPTASNGIGPMLRSIIINSDVKSRAMLLWLLGTTVYIALSPTFIDALSGYRAIEVTMKPMEESLTFQGQRGLENWLISPPTSTDNLSKLQLPNGTALDVSSGFTSSTFQHLQRNNPPPYLAIDENGQWYNRTAHFTLTSNATTIYFNGTYRAQNISDVFSASCFNSTTSVLFLSADHYSFFQPGQLEMYDDPSCENWFPLAPKISYAHGIWNETYLRDADNYTCSSKDVYTWGFSYELLLIYFCISGTWILGTWVLYVYSSVHSETIQKGRGFGPWRAVVDLGDALRETLNGVDVCAYSDDELRRNIRGRNWVTYRHVDREDSRSSFGLKEVEVGEGEEGRLRLGWGREYG</sequence>
<dbReference type="STRING" id="576137.A0A1L7WTF6"/>
<organism evidence="2 3">
    <name type="scientific">Phialocephala subalpina</name>
    <dbReference type="NCBI Taxonomy" id="576137"/>
    <lineage>
        <taxon>Eukaryota</taxon>
        <taxon>Fungi</taxon>
        <taxon>Dikarya</taxon>
        <taxon>Ascomycota</taxon>
        <taxon>Pezizomycotina</taxon>
        <taxon>Leotiomycetes</taxon>
        <taxon>Helotiales</taxon>
        <taxon>Mollisiaceae</taxon>
        <taxon>Phialocephala</taxon>
        <taxon>Phialocephala fortinii species complex</taxon>
    </lineage>
</organism>
<dbReference type="EMBL" id="FJOG01000007">
    <property type="protein sequence ID" value="CZR56068.1"/>
    <property type="molecule type" value="Genomic_DNA"/>
</dbReference>
<evidence type="ECO:0000313" key="3">
    <source>
        <dbReference type="Proteomes" id="UP000184330"/>
    </source>
</evidence>
<protein>
    <submittedName>
        <fullName evidence="2">Uncharacterized protein</fullName>
    </submittedName>
</protein>
<evidence type="ECO:0000256" key="1">
    <source>
        <dbReference type="SAM" id="Phobius"/>
    </source>
</evidence>
<dbReference type="AlphaFoldDB" id="A0A1L7WTF6"/>
<feature type="transmembrane region" description="Helical" evidence="1">
    <location>
        <begin position="149"/>
        <end position="169"/>
    </location>
</feature>
<dbReference type="OrthoDB" id="3903561at2759"/>